<reference evidence="2 3" key="1">
    <citation type="journal article" date="2018" name="Nat. Ecol. Evol.">
        <title>Pezizomycetes genomes reveal the molecular basis of ectomycorrhizal truffle lifestyle.</title>
        <authorList>
            <person name="Murat C."/>
            <person name="Payen T."/>
            <person name="Noel B."/>
            <person name="Kuo A."/>
            <person name="Morin E."/>
            <person name="Chen J."/>
            <person name="Kohler A."/>
            <person name="Krizsan K."/>
            <person name="Balestrini R."/>
            <person name="Da Silva C."/>
            <person name="Montanini B."/>
            <person name="Hainaut M."/>
            <person name="Levati E."/>
            <person name="Barry K.W."/>
            <person name="Belfiori B."/>
            <person name="Cichocki N."/>
            <person name="Clum A."/>
            <person name="Dockter R.B."/>
            <person name="Fauchery L."/>
            <person name="Guy J."/>
            <person name="Iotti M."/>
            <person name="Le Tacon F."/>
            <person name="Lindquist E.A."/>
            <person name="Lipzen A."/>
            <person name="Malagnac F."/>
            <person name="Mello A."/>
            <person name="Molinier V."/>
            <person name="Miyauchi S."/>
            <person name="Poulain J."/>
            <person name="Riccioni C."/>
            <person name="Rubini A."/>
            <person name="Sitrit Y."/>
            <person name="Splivallo R."/>
            <person name="Traeger S."/>
            <person name="Wang M."/>
            <person name="Zifcakova L."/>
            <person name="Wipf D."/>
            <person name="Zambonelli A."/>
            <person name="Paolocci F."/>
            <person name="Nowrousian M."/>
            <person name="Ottonello S."/>
            <person name="Baldrian P."/>
            <person name="Spatafora J.W."/>
            <person name="Henrissat B."/>
            <person name="Nagy L.G."/>
            <person name="Aury J.M."/>
            <person name="Wincker P."/>
            <person name="Grigoriev I.V."/>
            <person name="Bonfante P."/>
            <person name="Martin F.M."/>
        </authorList>
    </citation>
    <scope>NUCLEOTIDE SEQUENCE [LARGE SCALE GENOMIC DNA]</scope>
    <source>
        <strain evidence="2 3">120613-1</strain>
    </source>
</reference>
<sequence>MHLSHNVIFVWQYLFAGLWVSNSVWGMSMNLRFWHFMKRLCYVTFCSTWDPKFKLACQDDSGNRCFGFHAGDKEGFWNAFYF</sequence>
<feature type="transmembrane region" description="Helical" evidence="1">
    <location>
        <begin position="6"/>
        <end position="28"/>
    </location>
</feature>
<evidence type="ECO:0000256" key="1">
    <source>
        <dbReference type="SAM" id="Phobius"/>
    </source>
</evidence>
<gene>
    <name evidence="2" type="ORF">L873DRAFT_300227</name>
</gene>
<protein>
    <submittedName>
        <fullName evidence="2">Uncharacterized protein</fullName>
    </submittedName>
</protein>
<keyword evidence="3" id="KW-1185">Reference proteome</keyword>
<dbReference type="EMBL" id="ML120493">
    <property type="protein sequence ID" value="RPA91546.1"/>
    <property type="molecule type" value="Genomic_DNA"/>
</dbReference>
<evidence type="ECO:0000313" key="3">
    <source>
        <dbReference type="Proteomes" id="UP000276215"/>
    </source>
</evidence>
<keyword evidence="1" id="KW-1133">Transmembrane helix</keyword>
<keyword evidence="1" id="KW-0472">Membrane</keyword>
<keyword evidence="1" id="KW-0812">Transmembrane</keyword>
<accession>A0A3N4J074</accession>
<proteinExistence type="predicted"/>
<dbReference type="AlphaFoldDB" id="A0A3N4J074"/>
<organism evidence="2 3">
    <name type="scientific">Choiromyces venosus 120613-1</name>
    <dbReference type="NCBI Taxonomy" id="1336337"/>
    <lineage>
        <taxon>Eukaryota</taxon>
        <taxon>Fungi</taxon>
        <taxon>Dikarya</taxon>
        <taxon>Ascomycota</taxon>
        <taxon>Pezizomycotina</taxon>
        <taxon>Pezizomycetes</taxon>
        <taxon>Pezizales</taxon>
        <taxon>Tuberaceae</taxon>
        <taxon>Choiromyces</taxon>
    </lineage>
</organism>
<name>A0A3N4J074_9PEZI</name>
<evidence type="ECO:0000313" key="2">
    <source>
        <dbReference type="EMBL" id="RPA91546.1"/>
    </source>
</evidence>
<dbReference type="Proteomes" id="UP000276215">
    <property type="component" value="Unassembled WGS sequence"/>
</dbReference>